<protein>
    <submittedName>
        <fullName evidence="3">Hydrolase</fullName>
    </submittedName>
</protein>
<gene>
    <name evidence="3" type="ORF">TM51_03802</name>
</gene>
<dbReference type="PANTHER" id="PTHR23088:SF27">
    <property type="entry name" value="DEAMINATED GLUTATHIONE AMIDASE"/>
    <property type="match status" value="1"/>
</dbReference>
<dbReference type="RefSeq" id="WP_011291136.1">
    <property type="nucleotide sequence ID" value="NZ_AOSG01000018.1"/>
</dbReference>
<comment type="similarity">
    <text evidence="1">Belongs to the carbon-nitrogen hydrolase superfamily. NIT1/NIT2 family.</text>
</comment>
<dbReference type="InterPro" id="IPR001110">
    <property type="entry name" value="UPF0012_CS"/>
</dbReference>
<name>A0A9P2TC99_THEFU</name>
<evidence type="ECO:0000256" key="1">
    <source>
        <dbReference type="ARBA" id="ARBA00010613"/>
    </source>
</evidence>
<feature type="domain" description="CN hydrolase" evidence="2">
    <location>
        <begin position="2"/>
        <end position="242"/>
    </location>
</feature>
<dbReference type="InterPro" id="IPR036526">
    <property type="entry name" value="C-N_Hydrolase_sf"/>
</dbReference>
<dbReference type="GO" id="GO:0016787">
    <property type="term" value="F:hydrolase activity"/>
    <property type="evidence" value="ECO:0007669"/>
    <property type="project" value="UniProtKB-KW"/>
</dbReference>
<comment type="caution">
    <text evidence="3">The sequence shown here is derived from an EMBL/GenBank/DDBJ whole genome shotgun (WGS) entry which is preliminary data.</text>
</comment>
<evidence type="ECO:0000313" key="4">
    <source>
        <dbReference type="Proteomes" id="UP000014184"/>
    </source>
</evidence>
<dbReference type="CDD" id="cd07581">
    <property type="entry name" value="nitrilase_3"/>
    <property type="match status" value="1"/>
</dbReference>
<reference evidence="3 4" key="1">
    <citation type="journal article" date="2013" name="Genome Announc.">
        <title>Draft Genome Sequence of the Lignocellulose Decomposer Thermobifida fusca Strain TM51.</title>
        <authorList>
            <person name="Toth A."/>
            <person name="Barna T."/>
            <person name="Nagy I."/>
            <person name="Horvath B."/>
            <person name="Nagy I."/>
            <person name="Tancsics A."/>
            <person name="Kriszt B."/>
            <person name="Baka E."/>
            <person name="Fekete C."/>
            <person name="Kukolya J."/>
        </authorList>
    </citation>
    <scope>NUCLEOTIDE SEQUENCE [LARGE SCALE GENOMIC DNA]</scope>
    <source>
        <strain evidence="3 4">TM51</strain>
    </source>
</reference>
<organism evidence="3 4">
    <name type="scientific">Thermobifida fusca TM51</name>
    <dbReference type="NCBI Taxonomy" id="1169414"/>
    <lineage>
        <taxon>Bacteria</taxon>
        <taxon>Bacillati</taxon>
        <taxon>Actinomycetota</taxon>
        <taxon>Actinomycetes</taxon>
        <taxon>Streptosporangiales</taxon>
        <taxon>Nocardiopsidaceae</taxon>
        <taxon>Thermobifida</taxon>
    </lineage>
</organism>
<dbReference type="Pfam" id="PF00795">
    <property type="entry name" value="CN_hydrolase"/>
    <property type="match status" value="1"/>
</dbReference>
<dbReference type="AlphaFoldDB" id="A0A9P2TC99"/>
<dbReference type="EMBL" id="AOSG01000018">
    <property type="protein sequence ID" value="EOR72238.1"/>
    <property type="molecule type" value="Genomic_DNA"/>
</dbReference>
<dbReference type="PANTHER" id="PTHR23088">
    <property type="entry name" value="NITRILASE-RELATED"/>
    <property type="match status" value="1"/>
</dbReference>
<dbReference type="PROSITE" id="PS50263">
    <property type="entry name" value="CN_HYDROLASE"/>
    <property type="match status" value="1"/>
</dbReference>
<keyword evidence="4" id="KW-1185">Reference proteome</keyword>
<dbReference type="Gene3D" id="3.60.110.10">
    <property type="entry name" value="Carbon-nitrogen hydrolase"/>
    <property type="match status" value="1"/>
</dbReference>
<dbReference type="PROSITE" id="PS01227">
    <property type="entry name" value="UPF0012"/>
    <property type="match status" value="1"/>
</dbReference>
<keyword evidence="3" id="KW-0378">Hydrolase</keyword>
<evidence type="ECO:0000259" key="2">
    <source>
        <dbReference type="PROSITE" id="PS50263"/>
    </source>
</evidence>
<dbReference type="Proteomes" id="UP000014184">
    <property type="component" value="Unassembled WGS sequence"/>
</dbReference>
<accession>A0A9P2TC99</accession>
<dbReference type="InterPro" id="IPR003010">
    <property type="entry name" value="C-N_Hydrolase"/>
</dbReference>
<evidence type="ECO:0000313" key="3">
    <source>
        <dbReference type="EMBL" id="EOR72238.1"/>
    </source>
</evidence>
<proteinExistence type="inferred from homology"/>
<dbReference type="SUPFAM" id="SSF56317">
    <property type="entry name" value="Carbon-nitrogen hydrolase"/>
    <property type="match status" value="1"/>
</dbReference>
<sequence length="268" mass="28569">MVGVAVAQFAPGMDKQANLRRAVELVRAAVDQGARLVVLPEYAMFTAPATDHRFVAAAEPLDGRYVSGLRDLARDCGVYLVAGVNEAVDDPERFANTTVAVGPDGALLVCYRKLHLYDAFGFTESAVVRPGEITDPAVFTVDGLTFGVQTCYDLRFPEVTRRLADAGAHAVVLGAEWVPGPEKKEHWKLLVRARAVENTLYVAAAGQTAPMGSGHSMVADPMGVVVASLADDEGVAVAAVDPARVAEVRALNPVLELRRFTVAPKYPV</sequence>